<keyword evidence="3" id="KW-1185">Reference proteome</keyword>
<protein>
    <submittedName>
        <fullName evidence="2">Uncharacterized protein</fullName>
    </submittedName>
</protein>
<gene>
    <name evidence="2" type="ORF">DFP72DRAFT_847346</name>
</gene>
<reference evidence="2 3" key="1">
    <citation type="submission" date="2020-07" db="EMBL/GenBank/DDBJ databases">
        <title>Comparative genomics of pyrophilous fungi reveals a link between fire events and developmental genes.</title>
        <authorList>
            <consortium name="DOE Joint Genome Institute"/>
            <person name="Steindorff A.S."/>
            <person name="Carver A."/>
            <person name="Calhoun S."/>
            <person name="Stillman K."/>
            <person name="Liu H."/>
            <person name="Lipzen A."/>
            <person name="Pangilinan J."/>
            <person name="Labutti K."/>
            <person name="Bruns T.D."/>
            <person name="Grigoriev I.V."/>
        </authorList>
    </citation>
    <scope>NUCLEOTIDE SEQUENCE [LARGE SCALE GENOMIC DNA]</scope>
    <source>
        <strain evidence="2 3">CBS 144469</strain>
    </source>
</reference>
<accession>A0A8H6M4R6</accession>
<organism evidence="2 3">
    <name type="scientific">Ephemerocybe angulata</name>
    <dbReference type="NCBI Taxonomy" id="980116"/>
    <lineage>
        <taxon>Eukaryota</taxon>
        <taxon>Fungi</taxon>
        <taxon>Dikarya</taxon>
        <taxon>Basidiomycota</taxon>
        <taxon>Agaricomycotina</taxon>
        <taxon>Agaricomycetes</taxon>
        <taxon>Agaricomycetidae</taxon>
        <taxon>Agaricales</taxon>
        <taxon>Agaricineae</taxon>
        <taxon>Psathyrellaceae</taxon>
        <taxon>Ephemerocybe</taxon>
    </lineage>
</organism>
<dbReference type="AlphaFoldDB" id="A0A8H6M4R6"/>
<evidence type="ECO:0000313" key="3">
    <source>
        <dbReference type="Proteomes" id="UP000521943"/>
    </source>
</evidence>
<evidence type="ECO:0000256" key="1">
    <source>
        <dbReference type="SAM" id="MobiDB-lite"/>
    </source>
</evidence>
<name>A0A8H6M4R6_9AGAR</name>
<comment type="caution">
    <text evidence="2">The sequence shown here is derived from an EMBL/GenBank/DDBJ whole genome shotgun (WGS) entry which is preliminary data.</text>
</comment>
<dbReference type="EMBL" id="JACGCI010000029">
    <property type="protein sequence ID" value="KAF6755628.1"/>
    <property type="molecule type" value="Genomic_DNA"/>
</dbReference>
<feature type="compositionally biased region" description="Polar residues" evidence="1">
    <location>
        <begin position="77"/>
        <end position="95"/>
    </location>
</feature>
<sequence>MGQTLERSIDGGVGGGEDSGGAVEHTGDASFIRFRAVRFRRHAGCGAGRELCAESVPSVVVVHIHEHAPLTHYHTPTIGSGTSPQNSCPSNSTPLPRQPREPAQRRCSQGTGARDSEGGDAQTTRDESCEATTTKSKNNPVVSTAAVGSLGGRSELGMCRSWSDVADGEVGAAAERDTYGDGVLTWCSFAEKVVDNESRTSITSRGFTGLKFVPTSRHRGGTVIVKDTALKPTRT</sequence>
<feature type="region of interest" description="Disordered" evidence="1">
    <location>
        <begin position="1"/>
        <end position="24"/>
    </location>
</feature>
<feature type="region of interest" description="Disordered" evidence="1">
    <location>
        <begin position="72"/>
        <end position="136"/>
    </location>
</feature>
<proteinExistence type="predicted"/>
<dbReference type="Proteomes" id="UP000521943">
    <property type="component" value="Unassembled WGS sequence"/>
</dbReference>
<evidence type="ECO:0000313" key="2">
    <source>
        <dbReference type="EMBL" id="KAF6755628.1"/>
    </source>
</evidence>